<evidence type="ECO:0000313" key="1">
    <source>
        <dbReference type="EMBL" id="CAG8730598.1"/>
    </source>
</evidence>
<accession>A0A9N9ID34</accession>
<organism evidence="1 2">
    <name type="scientific">Acaulospora morrowiae</name>
    <dbReference type="NCBI Taxonomy" id="94023"/>
    <lineage>
        <taxon>Eukaryota</taxon>
        <taxon>Fungi</taxon>
        <taxon>Fungi incertae sedis</taxon>
        <taxon>Mucoromycota</taxon>
        <taxon>Glomeromycotina</taxon>
        <taxon>Glomeromycetes</taxon>
        <taxon>Diversisporales</taxon>
        <taxon>Acaulosporaceae</taxon>
        <taxon>Acaulospora</taxon>
    </lineage>
</organism>
<dbReference type="Proteomes" id="UP000789342">
    <property type="component" value="Unassembled WGS sequence"/>
</dbReference>
<keyword evidence="2" id="KW-1185">Reference proteome</keyword>
<feature type="non-terminal residue" evidence="1">
    <location>
        <position position="58"/>
    </location>
</feature>
<comment type="caution">
    <text evidence="1">The sequence shown here is derived from an EMBL/GenBank/DDBJ whole genome shotgun (WGS) entry which is preliminary data.</text>
</comment>
<proteinExistence type="predicted"/>
<reference evidence="1" key="1">
    <citation type="submission" date="2021-06" db="EMBL/GenBank/DDBJ databases">
        <authorList>
            <person name="Kallberg Y."/>
            <person name="Tangrot J."/>
            <person name="Rosling A."/>
        </authorList>
    </citation>
    <scope>NUCLEOTIDE SEQUENCE</scope>
    <source>
        <strain evidence="1">CL551</strain>
    </source>
</reference>
<gene>
    <name evidence="1" type="ORF">AMORRO_LOCUS13988</name>
</gene>
<dbReference type="AlphaFoldDB" id="A0A9N9ID34"/>
<sequence length="58" mass="6401">FKDEVFVEIGAILAPGGINWESSFIIVGPDYVKRLIGRYLTQPASESDNSEEQVSLSK</sequence>
<dbReference type="EMBL" id="CAJVPV010026062">
    <property type="protein sequence ID" value="CAG8730598.1"/>
    <property type="molecule type" value="Genomic_DNA"/>
</dbReference>
<name>A0A9N9ID34_9GLOM</name>
<evidence type="ECO:0000313" key="2">
    <source>
        <dbReference type="Proteomes" id="UP000789342"/>
    </source>
</evidence>
<protein>
    <submittedName>
        <fullName evidence="1">1835_t:CDS:1</fullName>
    </submittedName>
</protein>